<reference evidence="2" key="1">
    <citation type="submission" date="2016-11" db="UniProtKB">
        <authorList>
            <consortium name="WormBaseParasite"/>
        </authorList>
    </citation>
    <scope>IDENTIFICATION</scope>
    <source>
        <strain evidence="2">KR3021</strain>
    </source>
</reference>
<dbReference type="WBParaSite" id="RSKR_0000518100.1">
    <property type="protein sequence ID" value="RSKR_0000518100.1"/>
    <property type="gene ID" value="RSKR_0000518100"/>
</dbReference>
<proteinExistence type="predicted"/>
<name>A0AC35TXV0_9BILA</name>
<organism evidence="1 2">
    <name type="scientific">Rhabditophanes sp. KR3021</name>
    <dbReference type="NCBI Taxonomy" id="114890"/>
    <lineage>
        <taxon>Eukaryota</taxon>
        <taxon>Metazoa</taxon>
        <taxon>Ecdysozoa</taxon>
        <taxon>Nematoda</taxon>
        <taxon>Chromadorea</taxon>
        <taxon>Rhabditida</taxon>
        <taxon>Tylenchina</taxon>
        <taxon>Panagrolaimomorpha</taxon>
        <taxon>Strongyloidoidea</taxon>
        <taxon>Alloionematidae</taxon>
        <taxon>Rhabditophanes</taxon>
    </lineage>
</organism>
<evidence type="ECO:0000313" key="1">
    <source>
        <dbReference type="Proteomes" id="UP000095286"/>
    </source>
</evidence>
<sequence length="1057" mass="121812">MAFHDSSSESHSSSEESWDSEEELRKRKRTESSRERPVKKARTDDPEENTNNSAKPESVLDNVEVTNFEECHLLTIDDRDINQTLRLRTIDHACDAPPVMEKDPTKYKHLRHRTYYAKGEDGTYISTGDHLQLLEDFNSKVLRVIFDARDNLPQDLPESIENNSCECDPSDSDDSHDESSGRPKKSKKKNTSTKRDEIALREVSRKRFHPAALSSEIAFNETGQKNTGSLCYCANKDKNSGIRHDCYVGEKMIPKCNMDVQGKKQLYHYILRVKSKLIQYEPRRSEIKFENEIYSFDGYSIFFHSKIPENLNQCLESHQTEDNLSIEYDLVECKHMPMFTVRELDLFGQYLFDGIMEYHDLSWFPKATKKDLTEHGCKIAHVMPRFIMVDDGAKEVLPMAVIIKHIVDNFKVLCTDEMAHSLGVMRNDFQSFRSSAQNKILVNLNKRPVAIRADMIDECHFFGNPFHDGFPIVTHHTFRVPDYSLANLKEYKDKIRQFSILKKEFQTNKNIGNFELIKIQMNMLEKEMKEIRHQATKKKIREVRWSAREFMSTGIGPDLIEHGTLACLIVSYVRFNNALDILEQEKMQYKFKDRRLLKLALSHISKYEKLGTNSDHVKNSLRNVGYRRNRYSKKPKVSTSTPLSKNIDEGTLDQTFHHNERLEFLGDAIVELITTQHLYLTCPTLKEGGMATFRTAIVQNKNLANLAEELWLHDFMLYAHGPDLCNQSDIRHAMANTFEALMGAIHLDGGTEHCKNIIGRLLFKNSPQCLEMWDSPPIHSLLQQYPKGDRHLAEKHPYLEHLKKFEEHIGMTFKSLRLLAKVFCRASNKHNSLTEGDYQRLEFLGDSVLQLAVTEFLYLNLPTYDEGRLSQLRTCLVSNKTQACISEDLNLSYFLMPTYPTEDVSQIKLKMKEKADLVEALIGAMFIDRGLDACRVFIRAMYMSRLKYFITDGNWKDSKTNLQQFCLANDFNAKGKGSSGLLPYYKAIRQVKENNRLHHVVAVYFKEVRIGLGKATSIPDAEQAASLGALRFFEKPGIKEAIFTTCVPTAPSSSYKK</sequence>
<accession>A0AC35TXV0</accession>
<protein>
    <submittedName>
        <fullName evidence="2">RNase III domain-containing protein</fullName>
    </submittedName>
</protein>
<evidence type="ECO:0000313" key="2">
    <source>
        <dbReference type="WBParaSite" id="RSKR_0000518100.1"/>
    </source>
</evidence>
<dbReference type="Proteomes" id="UP000095286">
    <property type="component" value="Unplaced"/>
</dbReference>